<gene>
    <name evidence="4" type="ORF">SI7747_07009346</name>
</gene>
<feature type="repeat" description="WD" evidence="3">
    <location>
        <begin position="236"/>
        <end position="277"/>
    </location>
</feature>
<dbReference type="PROSITE" id="PS50082">
    <property type="entry name" value="WD_REPEATS_2"/>
    <property type="match status" value="2"/>
</dbReference>
<dbReference type="SMART" id="SM00320">
    <property type="entry name" value="WD40"/>
    <property type="match status" value="5"/>
</dbReference>
<dbReference type="InterPro" id="IPR001680">
    <property type="entry name" value="WD40_rpt"/>
</dbReference>
<keyword evidence="1 3" id="KW-0853">WD repeat</keyword>
<dbReference type="EMBL" id="LR743594">
    <property type="protein sequence ID" value="CAA2623417.1"/>
    <property type="molecule type" value="Genomic_DNA"/>
</dbReference>
<keyword evidence="5" id="KW-1185">Reference proteome</keyword>
<evidence type="ECO:0000256" key="2">
    <source>
        <dbReference type="ARBA" id="ARBA00022737"/>
    </source>
</evidence>
<evidence type="ECO:0000256" key="1">
    <source>
        <dbReference type="ARBA" id="ARBA00022574"/>
    </source>
</evidence>
<organism evidence="4">
    <name type="scientific">Spirodela intermedia</name>
    <name type="common">Intermediate duckweed</name>
    <dbReference type="NCBI Taxonomy" id="51605"/>
    <lineage>
        <taxon>Eukaryota</taxon>
        <taxon>Viridiplantae</taxon>
        <taxon>Streptophyta</taxon>
        <taxon>Embryophyta</taxon>
        <taxon>Tracheophyta</taxon>
        <taxon>Spermatophyta</taxon>
        <taxon>Magnoliopsida</taxon>
        <taxon>Liliopsida</taxon>
        <taxon>Araceae</taxon>
        <taxon>Lemnoideae</taxon>
        <taxon>Spirodela</taxon>
    </lineage>
</organism>
<dbReference type="InterPro" id="IPR015943">
    <property type="entry name" value="WD40/YVTN_repeat-like_dom_sf"/>
</dbReference>
<dbReference type="Gene3D" id="2.130.10.10">
    <property type="entry name" value="YVTN repeat-like/Quinoprotein amine dehydrogenase"/>
    <property type="match status" value="1"/>
</dbReference>
<dbReference type="SUPFAM" id="SSF50978">
    <property type="entry name" value="WD40 repeat-like"/>
    <property type="match status" value="1"/>
</dbReference>
<dbReference type="PANTHER" id="PTHR10971">
    <property type="entry name" value="MRNA EXPORT FACTOR AND BUB3"/>
    <property type="match status" value="1"/>
</dbReference>
<name>A0A7I8J0M6_SPIIN</name>
<sequence length="331" mass="37178">MEGKRLEVKSPMGDAISRIRFAPRSNNLLISSWDAVLRLYDVDASDIRLEVRSEGALIDCCFVDESAALSAGSDCCIRRYDLPSGKHETVGKHDDVVTSVEYSEETGQLISTGMDKKLILWDMHACRENGSIKMNSEVESLSLCDYYLMAAVGKCVNVYDLRNLTGTLQSMGSSMDFQICCVRSFSNRKGYIVGSIDGRVGVNFLERSCSSETGCAYRWPDLWQVRFPLSSKSKERKHHLVGINDIATHPCQNTFVTGDNEGYAIVWDVQSKKRSFEFPRHRDSVASLSYNHSGQKLAIASSYTYREANEMQHAPEIFVQEVDDLGRPFLE</sequence>
<evidence type="ECO:0000313" key="5">
    <source>
        <dbReference type="Proteomes" id="UP001189122"/>
    </source>
</evidence>
<dbReference type="Pfam" id="PF00400">
    <property type="entry name" value="WD40"/>
    <property type="match status" value="2"/>
</dbReference>
<dbReference type="EMBL" id="CACRZD030000007">
    <property type="protein sequence ID" value="CAA6662961.1"/>
    <property type="molecule type" value="Genomic_DNA"/>
</dbReference>
<evidence type="ECO:0000313" key="4">
    <source>
        <dbReference type="EMBL" id="CAA2623417.1"/>
    </source>
</evidence>
<protein>
    <submittedName>
        <fullName evidence="4">Uncharacterized protein</fullName>
    </submittedName>
</protein>
<dbReference type="PROSITE" id="PS00678">
    <property type="entry name" value="WD_REPEATS_1"/>
    <property type="match status" value="1"/>
</dbReference>
<dbReference type="InterPro" id="IPR036322">
    <property type="entry name" value="WD40_repeat_dom_sf"/>
</dbReference>
<reference evidence="4 5" key="1">
    <citation type="submission" date="2019-12" db="EMBL/GenBank/DDBJ databases">
        <authorList>
            <person name="Scholz U."/>
            <person name="Mascher M."/>
            <person name="Fiebig A."/>
        </authorList>
    </citation>
    <scope>NUCLEOTIDE SEQUENCE</scope>
</reference>
<dbReference type="Proteomes" id="UP001189122">
    <property type="component" value="Unassembled WGS sequence"/>
</dbReference>
<feature type="repeat" description="WD" evidence="3">
    <location>
        <begin position="90"/>
        <end position="123"/>
    </location>
</feature>
<proteinExistence type="predicted"/>
<dbReference type="PROSITE" id="PS50294">
    <property type="entry name" value="WD_REPEATS_REGION"/>
    <property type="match status" value="1"/>
</dbReference>
<keyword evidence="2" id="KW-0677">Repeat</keyword>
<accession>A0A7I8J0M6</accession>
<evidence type="ECO:0000256" key="3">
    <source>
        <dbReference type="PROSITE-ProRule" id="PRU00221"/>
    </source>
</evidence>
<dbReference type="AlphaFoldDB" id="A0A7I8J0M6"/>
<dbReference type="InterPro" id="IPR019775">
    <property type="entry name" value="WD40_repeat_CS"/>
</dbReference>